<evidence type="ECO:0000313" key="3">
    <source>
        <dbReference type="Proteomes" id="UP001162162"/>
    </source>
</evidence>
<name>A0AAV8Y1E6_9CUCU</name>
<gene>
    <name evidence="2" type="ORF">NQ318_013159</name>
</gene>
<protein>
    <submittedName>
        <fullName evidence="2">Uncharacterized protein</fullName>
    </submittedName>
</protein>
<accession>A0AAV8Y1E6</accession>
<dbReference type="EMBL" id="JAPWTK010000238">
    <property type="protein sequence ID" value="KAJ8944822.1"/>
    <property type="molecule type" value="Genomic_DNA"/>
</dbReference>
<feature type="compositionally biased region" description="Basic and acidic residues" evidence="1">
    <location>
        <begin position="104"/>
        <end position="130"/>
    </location>
</feature>
<feature type="region of interest" description="Disordered" evidence="1">
    <location>
        <begin position="103"/>
        <end position="130"/>
    </location>
</feature>
<sequence>MKQLQSPVGVVFVEFLHKLKFVVTCVSLFIADERLVIMGQKKYALEKEKYKLDKQAVKDGKDEEKEDLPDYSFFSLYRFSTGLDKFLLSMGLLSAIGTGIIQPPKHDTIRQPDGRHNRIRHRDSELQQHR</sequence>
<evidence type="ECO:0000256" key="1">
    <source>
        <dbReference type="SAM" id="MobiDB-lite"/>
    </source>
</evidence>
<organism evidence="2 3">
    <name type="scientific">Aromia moschata</name>
    <dbReference type="NCBI Taxonomy" id="1265417"/>
    <lineage>
        <taxon>Eukaryota</taxon>
        <taxon>Metazoa</taxon>
        <taxon>Ecdysozoa</taxon>
        <taxon>Arthropoda</taxon>
        <taxon>Hexapoda</taxon>
        <taxon>Insecta</taxon>
        <taxon>Pterygota</taxon>
        <taxon>Neoptera</taxon>
        <taxon>Endopterygota</taxon>
        <taxon>Coleoptera</taxon>
        <taxon>Polyphaga</taxon>
        <taxon>Cucujiformia</taxon>
        <taxon>Chrysomeloidea</taxon>
        <taxon>Cerambycidae</taxon>
        <taxon>Cerambycinae</taxon>
        <taxon>Callichromatini</taxon>
        <taxon>Aromia</taxon>
    </lineage>
</organism>
<dbReference type="AlphaFoldDB" id="A0AAV8Y1E6"/>
<evidence type="ECO:0000313" key="2">
    <source>
        <dbReference type="EMBL" id="KAJ8944822.1"/>
    </source>
</evidence>
<reference evidence="2" key="1">
    <citation type="journal article" date="2023" name="Insect Mol. Biol.">
        <title>Genome sequencing provides insights into the evolution of gene families encoding plant cell wall-degrading enzymes in longhorned beetles.</title>
        <authorList>
            <person name="Shin N.R."/>
            <person name="Okamura Y."/>
            <person name="Kirsch R."/>
            <person name="Pauchet Y."/>
        </authorList>
    </citation>
    <scope>NUCLEOTIDE SEQUENCE</scope>
    <source>
        <strain evidence="2">AMC_N1</strain>
    </source>
</reference>
<dbReference type="Proteomes" id="UP001162162">
    <property type="component" value="Unassembled WGS sequence"/>
</dbReference>
<comment type="caution">
    <text evidence="2">The sequence shown here is derived from an EMBL/GenBank/DDBJ whole genome shotgun (WGS) entry which is preliminary data.</text>
</comment>
<keyword evidence="3" id="KW-1185">Reference proteome</keyword>
<proteinExistence type="predicted"/>